<dbReference type="Gene3D" id="2.60.120.920">
    <property type="match status" value="2"/>
</dbReference>
<keyword evidence="1" id="KW-0175">Coiled coil</keyword>
<evidence type="ECO:0000259" key="2">
    <source>
        <dbReference type="PROSITE" id="PS50188"/>
    </source>
</evidence>
<evidence type="ECO:0000313" key="4">
    <source>
        <dbReference type="WBParaSite" id="Gr19_v10_g2968.t1"/>
    </source>
</evidence>
<dbReference type="PANTHER" id="PTHR12864">
    <property type="entry name" value="RAN BINDING PROTEIN 9-RELATED"/>
    <property type="match status" value="1"/>
</dbReference>
<evidence type="ECO:0000256" key="1">
    <source>
        <dbReference type="SAM" id="Coils"/>
    </source>
</evidence>
<dbReference type="Proteomes" id="UP000887572">
    <property type="component" value="Unplaced"/>
</dbReference>
<dbReference type="PROSITE" id="PS50188">
    <property type="entry name" value="B302_SPRY"/>
    <property type="match status" value="2"/>
</dbReference>
<keyword evidence="3" id="KW-1185">Reference proteome</keyword>
<dbReference type="Gene3D" id="1.20.5.1230">
    <property type="entry name" value="Apolipoprotein A-I"/>
    <property type="match status" value="1"/>
</dbReference>
<proteinExistence type="predicted"/>
<dbReference type="SUPFAM" id="SSF49899">
    <property type="entry name" value="Concanavalin A-like lectins/glucanases"/>
    <property type="match status" value="2"/>
</dbReference>
<accession>A0A914HQI7</accession>
<dbReference type="AlphaFoldDB" id="A0A914HQI7"/>
<evidence type="ECO:0000313" key="3">
    <source>
        <dbReference type="Proteomes" id="UP000887572"/>
    </source>
</evidence>
<name>A0A914HQI7_GLORO</name>
<protein>
    <submittedName>
        <fullName evidence="4">B30.2/SPRY domain-containing protein</fullName>
    </submittedName>
</protein>
<dbReference type="InterPro" id="IPR003877">
    <property type="entry name" value="SPRY_dom"/>
</dbReference>
<dbReference type="InterPro" id="IPR013320">
    <property type="entry name" value="ConA-like_dom_sf"/>
</dbReference>
<dbReference type="InterPro" id="IPR044736">
    <property type="entry name" value="Gid1/RanBPM/SPLA_SPRY"/>
</dbReference>
<feature type="domain" description="B30.2/SPRY" evidence="2">
    <location>
        <begin position="228"/>
        <end position="420"/>
    </location>
</feature>
<reference evidence="4" key="1">
    <citation type="submission" date="2022-11" db="UniProtKB">
        <authorList>
            <consortium name="WormBaseParasite"/>
        </authorList>
    </citation>
    <scope>IDENTIFICATION</scope>
</reference>
<dbReference type="Pfam" id="PF00622">
    <property type="entry name" value="SPRY"/>
    <property type="match status" value="2"/>
</dbReference>
<feature type="coiled-coil region" evidence="1">
    <location>
        <begin position="82"/>
        <end position="113"/>
    </location>
</feature>
<dbReference type="WBParaSite" id="Gr19_v10_g2968.t1">
    <property type="protein sequence ID" value="Gr19_v10_g2968.t1"/>
    <property type="gene ID" value="Gr19_v10_g2968"/>
</dbReference>
<organism evidence="3 4">
    <name type="scientific">Globodera rostochiensis</name>
    <name type="common">Golden nematode worm</name>
    <name type="synonym">Heterodera rostochiensis</name>
    <dbReference type="NCBI Taxonomy" id="31243"/>
    <lineage>
        <taxon>Eukaryota</taxon>
        <taxon>Metazoa</taxon>
        <taxon>Ecdysozoa</taxon>
        <taxon>Nematoda</taxon>
        <taxon>Chromadorea</taxon>
        <taxon>Rhabditida</taxon>
        <taxon>Tylenchina</taxon>
        <taxon>Tylenchomorpha</taxon>
        <taxon>Tylenchoidea</taxon>
        <taxon>Heteroderidae</taxon>
        <taxon>Heteroderinae</taxon>
        <taxon>Globodera</taxon>
    </lineage>
</organism>
<feature type="coiled-coil region" evidence="1">
    <location>
        <begin position="163"/>
        <end position="204"/>
    </location>
</feature>
<dbReference type="SMART" id="SM00449">
    <property type="entry name" value="SPRY"/>
    <property type="match status" value="2"/>
</dbReference>
<dbReference type="InterPro" id="IPR050618">
    <property type="entry name" value="Ubq-SigPath_Reg"/>
</dbReference>
<dbReference type="CDD" id="cd12885">
    <property type="entry name" value="SPRY_RanBP_like"/>
    <property type="match status" value="2"/>
</dbReference>
<sequence length="1093" mass="120161">MPDSPMSGYGTDPQNMIRFESWAFCSFFLAVCTVHGNEQNANGFKINDQQKEMNESSVQAIVVSLLQQTDQNETNDKIDTLKTDQQEQCANMIREMEQKQKNCQEELERKMDDSVKSVQAIVDAGMEQFVEQQKEANRMLQKQMGELGDSSKKELEKGMNQMKQEVTANMQLLQKELEKGMNQLDELSAKMEQYQKEQQQNIGDLQKKVITKMEQYQKEQQQNIGDLQKTVAVLNDTINGNSLFRQQNRWDSAACHEDLTLIEPDRLIVQYTGNAHWGFRSVRAEKRMPENPYTIFYFEVKILKKTDNIFIGLATKRMSLDRIVGVPEDTYSYVNDGMLLGHAVAGHSRSVFIYGKPPFGVGDVVGCGVNLENGQIIYTLNGRRLDTDGLRVDLAADLFPCVSLGNAGRFSAARFSAARFSAHGSVPNGSVPHDLSIAGTEPSGTEPWALNRPALNRPALNLIDFLSAGTEPCGTEPWALNRPALNRLSRPWLLQPFQFSHVTAPAFSVLVTSVAAPTFSVLSRDGSSLFSFGHVSGCSNLFSFARDGSNLFSFGHVSGCSNLFSFLTSVAAPTFSVLSRQWLLQPFQFCHVSDGSSLFSFGHVSGCSSLLSFGHVSGCSNLFSFVTDGSSLFSFGHVSGCSILFSFGHVSGCSNLFSFVTLVTAPAFSVLSRQWLLQPFQFCHVSDGSSLFSFGHVSGCSILFSFARDGCSLFSFGHVSDGSNLFSFARDGSNLFSFGHVSGCSNLFSFLTSVAAPTFSVLSRQWLLQPFQFCHVSDGSSLFSFGHVSGCSSLLSFGHVSGCSNLFSFVTDGSSLFSFGHVSGCSILFSFGHVSGCSNLFSFVTLVTAPAFSVLSRQWLLQPFQFCHVSDGSSLFSFGHVSGCSILFSFARDGCSLFSFGHVSDGSNLFSLIRHQNRWNFAASHEDLALIEPERLIVKRNGTSWVELVRAEMQNLYFEVTILENTEFSGVHIGLAIKRMPLDTYVGGHEGTYGYASWGRFWGHEVDGCGHNGYGRPYIDGKPEFGVGNVVGCGVNLKNGQIIYTKNGERLDTANLFVESAANLFPCVSLDSVGTKIKANFGPNFQFNFADEI</sequence>
<dbReference type="InterPro" id="IPR043136">
    <property type="entry name" value="B30.2/SPRY_sf"/>
</dbReference>
<feature type="domain" description="B30.2/SPRY" evidence="2">
    <location>
        <begin position="877"/>
        <end position="1086"/>
    </location>
</feature>
<dbReference type="InterPro" id="IPR001870">
    <property type="entry name" value="B30.2/SPRY"/>
</dbReference>